<keyword evidence="3" id="KW-0597">Phosphoprotein</keyword>
<feature type="transmembrane region" description="Helical" evidence="9">
    <location>
        <begin position="51"/>
        <end position="73"/>
    </location>
</feature>
<reference evidence="11 12" key="1">
    <citation type="submission" date="2016-12" db="EMBL/GenBank/DDBJ databases">
        <title>The draft genome sequence of Actinophytocola xinjiangensis.</title>
        <authorList>
            <person name="Wang W."/>
            <person name="Yuan L."/>
        </authorList>
    </citation>
    <scope>NUCLEOTIDE SEQUENCE [LARGE SCALE GENOMIC DNA]</scope>
    <source>
        <strain evidence="11 12">CGMCC 4.4663</strain>
    </source>
</reference>
<protein>
    <recommendedName>
        <fullName evidence="2">histidine kinase</fullName>
        <ecNumber evidence="2">2.7.13.3</ecNumber>
    </recommendedName>
</protein>
<dbReference type="EC" id="2.7.13.3" evidence="2"/>
<name>A0A7Z1AWP6_9PSEU</name>
<dbReference type="InterPro" id="IPR036890">
    <property type="entry name" value="HATPase_C_sf"/>
</dbReference>
<sequence length="411" mass="43881">MGVMGGTLLPVFDRLVYRRWVFLILGGALSFPYVLFAFVVIPAVVPSVAGPALVAGIGVVLAVMLATTFIPAVRVLEGTAVRELLDDPVPDTTFGATASWRVRLRFSAMFLLHVLIGAVLSFCTLLLPVMLVSGVAAPFTGQIGLIGNTPLQVPTGLASAWIPFVPVLGAVVLVHAVRLAGWALRRAAVTLLGVPPWERIEQLERQAEHLIERNRLAQELHDSIGHALSVVTMQAGAARFALSAGTQHVEEALGAIESAGRAALDDLDYVLGRLRDEPAREKPPSSLTQLPHLIEATRLAGVTVDAHIDGDLARLPATVSRQAYRIVQECLTNVLRHAGQVLMELRVEVTDGRIDLLARNPVRATGARRTGGGRGLRGIAERVDLLGGQFSAGRQGDRWEVAVSLAWDGGA</sequence>
<evidence type="ECO:0000256" key="1">
    <source>
        <dbReference type="ARBA" id="ARBA00000085"/>
    </source>
</evidence>
<evidence type="ECO:0000259" key="10">
    <source>
        <dbReference type="Pfam" id="PF07730"/>
    </source>
</evidence>
<dbReference type="GO" id="GO:0005524">
    <property type="term" value="F:ATP binding"/>
    <property type="evidence" value="ECO:0007669"/>
    <property type="project" value="UniProtKB-KW"/>
</dbReference>
<keyword evidence="8" id="KW-0902">Two-component regulatory system</keyword>
<organism evidence="11 12">
    <name type="scientific">Actinophytocola xinjiangensis</name>
    <dbReference type="NCBI Taxonomy" id="485602"/>
    <lineage>
        <taxon>Bacteria</taxon>
        <taxon>Bacillati</taxon>
        <taxon>Actinomycetota</taxon>
        <taxon>Actinomycetes</taxon>
        <taxon>Pseudonocardiales</taxon>
        <taxon>Pseudonocardiaceae</taxon>
    </lineage>
</organism>
<feature type="domain" description="Signal transduction histidine kinase subgroup 3 dimerisation and phosphoacceptor" evidence="10">
    <location>
        <begin position="212"/>
        <end position="276"/>
    </location>
</feature>
<keyword evidence="5" id="KW-0547">Nucleotide-binding</keyword>
<keyword evidence="6 11" id="KW-0418">Kinase</keyword>
<keyword evidence="4" id="KW-0808">Transferase</keyword>
<evidence type="ECO:0000256" key="8">
    <source>
        <dbReference type="ARBA" id="ARBA00023012"/>
    </source>
</evidence>
<evidence type="ECO:0000256" key="3">
    <source>
        <dbReference type="ARBA" id="ARBA00022553"/>
    </source>
</evidence>
<dbReference type="SUPFAM" id="SSF55874">
    <property type="entry name" value="ATPase domain of HSP90 chaperone/DNA topoisomerase II/histidine kinase"/>
    <property type="match status" value="1"/>
</dbReference>
<dbReference type="GO" id="GO:0016020">
    <property type="term" value="C:membrane"/>
    <property type="evidence" value="ECO:0007669"/>
    <property type="project" value="InterPro"/>
</dbReference>
<dbReference type="Pfam" id="PF07730">
    <property type="entry name" value="HisKA_3"/>
    <property type="match status" value="1"/>
</dbReference>
<comment type="catalytic activity">
    <reaction evidence="1">
        <text>ATP + protein L-histidine = ADP + protein N-phospho-L-histidine.</text>
        <dbReference type="EC" id="2.7.13.3"/>
    </reaction>
</comment>
<evidence type="ECO:0000313" key="12">
    <source>
        <dbReference type="Proteomes" id="UP000185696"/>
    </source>
</evidence>
<accession>A0A7Z1AWP6</accession>
<dbReference type="PANTHER" id="PTHR24421">
    <property type="entry name" value="NITRATE/NITRITE SENSOR PROTEIN NARX-RELATED"/>
    <property type="match status" value="1"/>
</dbReference>
<feature type="transmembrane region" description="Helical" evidence="9">
    <location>
        <begin position="110"/>
        <end position="137"/>
    </location>
</feature>
<dbReference type="InterPro" id="IPR011712">
    <property type="entry name" value="Sig_transdc_His_kin_sub3_dim/P"/>
</dbReference>
<dbReference type="Proteomes" id="UP000185696">
    <property type="component" value="Unassembled WGS sequence"/>
</dbReference>
<proteinExistence type="predicted"/>
<dbReference type="InterPro" id="IPR050482">
    <property type="entry name" value="Sensor_HK_TwoCompSys"/>
</dbReference>
<dbReference type="Gene3D" id="3.30.565.10">
    <property type="entry name" value="Histidine kinase-like ATPase, C-terminal domain"/>
    <property type="match status" value="1"/>
</dbReference>
<dbReference type="AlphaFoldDB" id="A0A7Z1AWP6"/>
<evidence type="ECO:0000256" key="2">
    <source>
        <dbReference type="ARBA" id="ARBA00012438"/>
    </source>
</evidence>
<keyword evidence="12" id="KW-1185">Reference proteome</keyword>
<feature type="transmembrane region" description="Helical" evidence="9">
    <location>
        <begin position="157"/>
        <end position="177"/>
    </location>
</feature>
<dbReference type="GO" id="GO:0046983">
    <property type="term" value="F:protein dimerization activity"/>
    <property type="evidence" value="ECO:0007669"/>
    <property type="project" value="InterPro"/>
</dbReference>
<evidence type="ECO:0000256" key="4">
    <source>
        <dbReference type="ARBA" id="ARBA00022679"/>
    </source>
</evidence>
<keyword evidence="9" id="KW-1133">Transmembrane helix</keyword>
<evidence type="ECO:0000313" key="11">
    <source>
        <dbReference type="EMBL" id="OLF09089.1"/>
    </source>
</evidence>
<evidence type="ECO:0000256" key="7">
    <source>
        <dbReference type="ARBA" id="ARBA00022840"/>
    </source>
</evidence>
<comment type="caution">
    <text evidence="11">The sequence shown here is derived from an EMBL/GenBank/DDBJ whole genome shotgun (WGS) entry which is preliminary data.</text>
</comment>
<keyword evidence="9" id="KW-0472">Membrane</keyword>
<feature type="transmembrane region" description="Helical" evidence="9">
    <location>
        <begin position="20"/>
        <end position="45"/>
    </location>
</feature>
<evidence type="ECO:0000256" key="5">
    <source>
        <dbReference type="ARBA" id="ARBA00022741"/>
    </source>
</evidence>
<dbReference type="GO" id="GO:0000155">
    <property type="term" value="F:phosphorelay sensor kinase activity"/>
    <property type="evidence" value="ECO:0007669"/>
    <property type="project" value="InterPro"/>
</dbReference>
<keyword evidence="9" id="KW-0812">Transmembrane</keyword>
<dbReference type="EMBL" id="MSIF01000010">
    <property type="protein sequence ID" value="OLF09089.1"/>
    <property type="molecule type" value="Genomic_DNA"/>
</dbReference>
<dbReference type="Gene3D" id="1.20.5.1930">
    <property type="match status" value="1"/>
</dbReference>
<dbReference type="PANTHER" id="PTHR24421:SF10">
    <property type="entry name" value="NITRATE_NITRITE SENSOR PROTEIN NARQ"/>
    <property type="match status" value="1"/>
</dbReference>
<gene>
    <name evidence="11" type="ORF">BLA60_21130</name>
</gene>
<evidence type="ECO:0000256" key="6">
    <source>
        <dbReference type="ARBA" id="ARBA00022777"/>
    </source>
</evidence>
<keyword evidence="7" id="KW-0067">ATP-binding</keyword>
<evidence type="ECO:0000256" key="9">
    <source>
        <dbReference type="SAM" id="Phobius"/>
    </source>
</evidence>